<dbReference type="Proteomes" id="UP000026249">
    <property type="component" value="Unassembled WGS sequence"/>
</dbReference>
<sequence length="132" mass="14695">MNRRSLFALALAAIIAPVSVFSADFVDYSPGVIESALEDGKTVFVDYSATWCGTCKRQERVINSLRAEDPAYDDAMTFVKVDWDTYKNHEVTVFRNIPRRSTLIVLRGDDELGRVVAGTSNAQIKELMDTGL</sequence>
<dbReference type="CDD" id="cd02947">
    <property type="entry name" value="TRX_family"/>
    <property type="match status" value="1"/>
</dbReference>
<dbReference type="AlphaFoldDB" id="A0A037ZJS9"/>
<keyword evidence="5" id="KW-1185">Reference proteome</keyword>
<evidence type="ECO:0000256" key="2">
    <source>
        <dbReference type="SAM" id="SignalP"/>
    </source>
</evidence>
<dbReference type="InterPro" id="IPR036249">
    <property type="entry name" value="Thioredoxin-like_sf"/>
</dbReference>
<evidence type="ECO:0000256" key="1">
    <source>
        <dbReference type="ARBA" id="ARBA00023284"/>
    </source>
</evidence>
<dbReference type="STRING" id="1454373.ACMU_07095"/>
<protein>
    <submittedName>
        <fullName evidence="4">Thioredoxin</fullName>
    </submittedName>
</protein>
<dbReference type="Gene3D" id="3.40.30.10">
    <property type="entry name" value="Glutaredoxin"/>
    <property type="match status" value="1"/>
</dbReference>
<dbReference type="PROSITE" id="PS51352">
    <property type="entry name" value="THIOREDOXIN_2"/>
    <property type="match status" value="1"/>
</dbReference>
<proteinExistence type="predicted"/>
<keyword evidence="2" id="KW-0732">Signal</keyword>
<feature type="chain" id="PRO_5001559623" evidence="2">
    <location>
        <begin position="23"/>
        <end position="132"/>
    </location>
</feature>
<dbReference type="SUPFAM" id="SSF52833">
    <property type="entry name" value="Thioredoxin-like"/>
    <property type="match status" value="1"/>
</dbReference>
<evidence type="ECO:0000259" key="3">
    <source>
        <dbReference type="PROSITE" id="PS51352"/>
    </source>
</evidence>
<organism evidence="4 5">
    <name type="scientific">Actibacterium mucosum KCTC 23349</name>
    <dbReference type="NCBI Taxonomy" id="1454373"/>
    <lineage>
        <taxon>Bacteria</taxon>
        <taxon>Pseudomonadati</taxon>
        <taxon>Pseudomonadota</taxon>
        <taxon>Alphaproteobacteria</taxon>
        <taxon>Rhodobacterales</taxon>
        <taxon>Roseobacteraceae</taxon>
        <taxon>Actibacterium</taxon>
    </lineage>
</organism>
<dbReference type="PROSITE" id="PS00194">
    <property type="entry name" value="THIOREDOXIN_1"/>
    <property type="match status" value="1"/>
</dbReference>
<dbReference type="EMBL" id="JFKE01000002">
    <property type="protein sequence ID" value="KAJ56700.1"/>
    <property type="molecule type" value="Genomic_DNA"/>
</dbReference>
<evidence type="ECO:0000313" key="4">
    <source>
        <dbReference type="EMBL" id="KAJ56700.1"/>
    </source>
</evidence>
<name>A0A037ZJS9_9RHOB</name>
<dbReference type="RefSeq" id="WP_035256965.1">
    <property type="nucleotide sequence ID" value="NZ_JFKE01000002.1"/>
</dbReference>
<dbReference type="InterPro" id="IPR017937">
    <property type="entry name" value="Thioredoxin_CS"/>
</dbReference>
<feature type="signal peptide" evidence="2">
    <location>
        <begin position="1"/>
        <end position="22"/>
    </location>
</feature>
<gene>
    <name evidence="4" type="ORF">ACMU_07095</name>
</gene>
<accession>A0A037ZJS9</accession>
<comment type="caution">
    <text evidence="4">The sequence shown here is derived from an EMBL/GenBank/DDBJ whole genome shotgun (WGS) entry which is preliminary data.</text>
</comment>
<feature type="domain" description="Thioredoxin" evidence="3">
    <location>
        <begin position="12"/>
        <end position="132"/>
    </location>
</feature>
<dbReference type="GO" id="GO:0015036">
    <property type="term" value="F:disulfide oxidoreductase activity"/>
    <property type="evidence" value="ECO:0007669"/>
    <property type="project" value="UniProtKB-ARBA"/>
</dbReference>
<evidence type="ECO:0000313" key="5">
    <source>
        <dbReference type="Proteomes" id="UP000026249"/>
    </source>
</evidence>
<dbReference type="Pfam" id="PF00085">
    <property type="entry name" value="Thioredoxin"/>
    <property type="match status" value="1"/>
</dbReference>
<reference evidence="4 5" key="1">
    <citation type="submission" date="2014-03" db="EMBL/GenBank/DDBJ databases">
        <title>Draft Genome Sequence of Actibacterium mucosum KCTC 23349, a Marine Alphaproteobacterium with Complex Ionic Requirements Isolated from Mediterranean Seawater at Malvarrosa Beach, Valencia, Spain.</title>
        <authorList>
            <person name="Arahal D.R."/>
            <person name="Shao Z."/>
            <person name="Lai Q."/>
            <person name="Pujalte M.J."/>
        </authorList>
    </citation>
    <scope>NUCLEOTIDE SEQUENCE [LARGE SCALE GENOMIC DNA]</scope>
    <source>
        <strain evidence="4 5">KCTC 23349</strain>
    </source>
</reference>
<keyword evidence="1" id="KW-0676">Redox-active center</keyword>
<dbReference type="OrthoDB" id="7950124at2"/>
<dbReference type="InterPro" id="IPR013766">
    <property type="entry name" value="Thioredoxin_domain"/>
</dbReference>